<keyword evidence="2" id="KW-1185">Reference proteome</keyword>
<dbReference type="NCBIfam" id="TIGR04282">
    <property type="entry name" value="glyco_like_cofC"/>
    <property type="match status" value="1"/>
</dbReference>
<dbReference type="Gene3D" id="3.90.550.10">
    <property type="entry name" value="Spore Coat Polysaccharide Biosynthesis Protein SpsA, Chain A"/>
    <property type="match status" value="1"/>
</dbReference>
<reference evidence="1 2" key="1">
    <citation type="submission" date="2022-05" db="EMBL/GenBank/DDBJ databases">
        <title>S8-45 Sphingomonas ultraviolaceadurans.</title>
        <authorList>
            <person name="Liu Y."/>
        </authorList>
    </citation>
    <scope>NUCLEOTIDE SEQUENCE [LARGE SCALE GENOMIC DNA]</scope>
    <source>
        <strain evidence="1 2">S8-45</strain>
    </source>
</reference>
<proteinExistence type="predicted"/>
<dbReference type="RefSeq" id="WP_249503991.1">
    <property type="nucleotide sequence ID" value="NZ_CP097253.1"/>
</dbReference>
<dbReference type="EMBL" id="CP097253">
    <property type="protein sequence ID" value="UUR08212.1"/>
    <property type="molecule type" value="Genomic_DNA"/>
</dbReference>
<sequence length="213" mass="22804">MNEVRLVIFTRYPEPGKAKTRLIPALGAEGAAALHRRLTKRTLAAAQESGLRIEMHVTGAPLASFAEWLGEDIRFVDQGEGDLGARLEAASSPTPVLFVGSDLPDLTAAHLIEAACHLNAGRTVIGPAEDGGYWALGLTGPAPYLFEDMPWSTDQVFGITVDRLKQHGIIPVLLPTLADCDTPEDLRLWPDLRALPIGGEAAWSGNGPRPRTG</sequence>
<evidence type="ECO:0000313" key="2">
    <source>
        <dbReference type="Proteomes" id="UP000831921"/>
    </source>
</evidence>
<dbReference type="InterPro" id="IPR029044">
    <property type="entry name" value="Nucleotide-diphossugar_trans"/>
</dbReference>
<evidence type="ECO:0000313" key="1">
    <source>
        <dbReference type="EMBL" id="UUR08212.1"/>
    </source>
</evidence>
<organism evidence="1 2">
    <name type="scientific">Sphingomonas glaciei</name>
    <dbReference type="NCBI Taxonomy" id="2938948"/>
    <lineage>
        <taxon>Bacteria</taxon>
        <taxon>Pseudomonadati</taxon>
        <taxon>Pseudomonadota</taxon>
        <taxon>Alphaproteobacteria</taxon>
        <taxon>Sphingomonadales</taxon>
        <taxon>Sphingomonadaceae</taxon>
        <taxon>Sphingomonas</taxon>
    </lineage>
</organism>
<dbReference type="Pfam" id="PF09837">
    <property type="entry name" value="DUF2064"/>
    <property type="match status" value="1"/>
</dbReference>
<dbReference type="InterPro" id="IPR018641">
    <property type="entry name" value="Trfase_1_rSAM/seldom-assoc"/>
</dbReference>
<accession>A0ABY5MVR8</accession>
<dbReference type="Proteomes" id="UP000831921">
    <property type="component" value="Chromosome"/>
</dbReference>
<dbReference type="PANTHER" id="PTHR36529">
    <property type="entry name" value="SLL1095 PROTEIN"/>
    <property type="match status" value="1"/>
</dbReference>
<dbReference type="PANTHER" id="PTHR36529:SF1">
    <property type="entry name" value="GLYCOSYLTRANSFERASE"/>
    <property type="match status" value="1"/>
</dbReference>
<name>A0ABY5MVR8_9SPHN</name>
<gene>
    <name evidence="1" type="ORF">M1K48_00760</name>
</gene>
<protein>
    <submittedName>
        <fullName evidence="1">TIGR04282 family arsenosugar biosynthesis glycosyltransferase</fullName>
    </submittedName>
</protein>
<dbReference type="SUPFAM" id="SSF53448">
    <property type="entry name" value="Nucleotide-diphospho-sugar transferases"/>
    <property type="match status" value="1"/>
</dbReference>